<sequence length="93" mass="9887">MGSNSVCSLSPGNDSHWAVSCASREQSTPLSFSTKGGLCHLPIWTQQFASCKASFWPSLFSPLYASLKASNRLPEVRGGACDSGFETLSPAIM</sequence>
<dbReference type="Proteomes" id="UP000694892">
    <property type="component" value="Chromosome 9_10L"/>
</dbReference>
<dbReference type="EMBL" id="CM004482">
    <property type="protein sequence ID" value="OCT63737.1"/>
    <property type="molecule type" value="Genomic_DNA"/>
</dbReference>
<protein>
    <submittedName>
        <fullName evidence="1">Uncharacterized protein</fullName>
    </submittedName>
</protein>
<gene>
    <name evidence="1" type="ORF">XELAEV_18044832mg</name>
</gene>
<accession>A0A974H3N3</accession>
<dbReference type="AlphaFoldDB" id="A0A974H3N3"/>
<evidence type="ECO:0000313" key="2">
    <source>
        <dbReference type="Proteomes" id="UP000694892"/>
    </source>
</evidence>
<name>A0A974H3N3_XENLA</name>
<proteinExistence type="predicted"/>
<evidence type="ECO:0000313" key="1">
    <source>
        <dbReference type="EMBL" id="OCT63737.1"/>
    </source>
</evidence>
<reference evidence="2" key="1">
    <citation type="journal article" date="2016" name="Nature">
        <title>Genome evolution in the allotetraploid frog Xenopus laevis.</title>
        <authorList>
            <person name="Session A.M."/>
            <person name="Uno Y."/>
            <person name="Kwon T."/>
            <person name="Chapman J.A."/>
            <person name="Toyoda A."/>
            <person name="Takahashi S."/>
            <person name="Fukui A."/>
            <person name="Hikosaka A."/>
            <person name="Suzuki A."/>
            <person name="Kondo M."/>
            <person name="van Heeringen S.J."/>
            <person name="Quigley I."/>
            <person name="Heinz S."/>
            <person name="Ogino H."/>
            <person name="Ochi H."/>
            <person name="Hellsten U."/>
            <person name="Lyons J.B."/>
            <person name="Simakov O."/>
            <person name="Putnam N."/>
            <person name="Stites J."/>
            <person name="Kuroki Y."/>
            <person name="Tanaka T."/>
            <person name="Michiue T."/>
            <person name="Watanabe M."/>
            <person name="Bogdanovic O."/>
            <person name="Lister R."/>
            <person name="Georgiou G."/>
            <person name="Paranjpe S.S."/>
            <person name="van Kruijsbergen I."/>
            <person name="Shu S."/>
            <person name="Carlson J."/>
            <person name="Kinoshita T."/>
            <person name="Ohta Y."/>
            <person name="Mawaribuchi S."/>
            <person name="Jenkins J."/>
            <person name="Grimwood J."/>
            <person name="Schmutz J."/>
            <person name="Mitros T."/>
            <person name="Mozaffari S.V."/>
            <person name="Suzuki Y."/>
            <person name="Haramoto Y."/>
            <person name="Yamamoto T.S."/>
            <person name="Takagi C."/>
            <person name="Heald R."/>
            <person name="Miller K."/>
            <person name="Haudenschild C."/>
            <person name="Kitzman J."/>
            <person name="Nakayama T."/>
            <person name="Izutsu Y."/>
            <person name="Robert J."/>
            <person name="Fortriede J."/>
            <person name="Burns K."/>
            <person name="Lotay V."/>
            <person name="Karimi K."/>
            <person name="Yasuoka Y."/>
            <person name="Dichmann D.S."/>
            <person name="Flajnik M.F."/>
            <person name="Houston D.W."/>
            <person name="Shendure J."/>
            <person name="DuPasquier L."/>
            <person name="Vize P.D."/>
            <person name="Zorn A.M."/>
            <person name="Ito M."/>
            <person name="Marcotte E.M."/>
            <person name="Wallingford J.B."/>
            <person name="Ito Y."/>
            <person name="Asashima M."/>
            <person name="Ueno N."/>
            <person name="Matsuda Y."/>
            <person name="Veenstra G.J."/>
            <person name="Fujiyama A."/>
            <person name="Harland R.M."/>
            <person name="Taira M."/>
            <person name="Rokhsar D.S."/>
        </authorList>
    </citation>
    <scope>NUCLEOTIDE SEQUENCE [LARGE SCALE GENOMIC DNA]</scope>
    <source>
        <strain evidence="2">J</strain>
    </source>
</reference>
<organism evidence="1 2">
    <name type="scientific">Xenopus laevis</name>
    <name type="common">African clawed frog</name>
    <dbReference type="NCBI Taxonomy" id="8355"/>
    <lineage>
        <taxon>Eukaryota</taxon>
        <taxon>Metazoa</taxon>
        <taxon>Chordata</taxon>
        <taxon>Craniata</taxon>
        <taxon>Vertebrata</taxon>
        <taxon>Euteleostomi</taxon>
        <taxon>Amphibia</taxon>
        <taxon>Batrachia</taxon>
        <taxon>Anura</taxon>
        <taxon>Pipoidea</taxon>
        <taxon>Pipidae</taxon>
        <taxon>Xenopodinae</taxon>
        <taxon>Xenopus</taxon>
        <taxon>Xenopus</taxon>
    </lineage>
</organism>